<evidence type="ECO:0000313" key="2">
    <source>
        <dbReference type="Proteomes" id="UP000494165"/>
    </source>
</evidence>
<dbReference type="EMBL" id="CADEPI010000123">
    <property type="protein sequence ID" value="CAB3376096.1"/>
    <property type="molecule type" value="Genomic_DNA"/>
</dbReference>
<reference evidence="1 2" key="1">
    <citation type="submission" date="2020-04" db="EMBL/GenBank/DDBJ databases">
        <authorList>
            <person name="Alioto T."/>
            <person name="Alioto T."/>
            <person name="Gomez Garrido J."/>
        </authorList>
    </citation>
    <scope>NUCLEOTIDE SEQUENCE [LARGE SCALE GENOMIC DNA]</scope>
</reference>
<protein>
    <submittedName>
        <fullName evidence="1">Uncharacterized protein</fullName>
    </submittedName>
</protein>
<proteinExistence type="predicted"/>
<dbReference type="AlphaFoldDB" id="A0A8S1D1V1"/>
<organism evidence="1 2">
    <name type="scientific">Cloeon dipterum</name>
    <dbReference type="NCBI Taxonomy" id="197152"/>
    <lineage>
        <taxon>Eukaryota</taxon>
        <taxon>Metazoa</taxon>
        <taxon>Ecdysozoa</taxon>
        <taxon>Arthropoda</taxon>
        <taxon>Hexapoda</taxon>
        <taxon>Insecta</taxon>
        <taxon>Pterygota</taxon>
        <taxon>Palaeoptera</taxon>
        <taxon>Ephemeroptera</taxon>
        <taxon>Pisciforma</taxon>
        <taxon>Baetidae</taxon>
        <taxon>Cloeon</taxon>
    </lineage>
</organism>
<keyword evidence="2" id="KW-1185">Reference proteome</keyword>
<comment type="caution">
    <text evidence="1">The sequence shown here is derived from an EMBL/GenBank/DDBJ whole genome shotgun (WGS) entry which is preliminary data.</text>
</comment>
<gene>
    <name evidence="1" type="ORF">CLODIP_2_CD15685</name>
</gene>
<name>A0A8S1D1V1_9INSE</name>
<sequence length="97" mass="11384">MTLIVWRCERESQQHRSFLDHQLPAYFKTSETCVIVSVNVGNLNIQKLTGGTCCLRVVKQLTEEVENRWETEFGWPFHKRRPQRTPHPHPTLIPSNT</sequence>
<evidence type="ECO:0000313" key="1">
    <source>
        <dbReference type="EMBL" id="CAB3376096.1"/>
    </source>
</evidence>
<accession>A0A8S1D1V1</accession>
<dbReference type="Proteomes" id="UP000494165">
    <property type="component" value="Unassembled WGS sequence"/>
</dbReference>